<dbReference type="GO" id="GO:0008422">
    <property type="term" value="F:beta-glucosidase activity"/>
    <property type="evidence" value="ECO:0007669"/>
    <property type="project" value="TreeGrafter"/>
</dbReference>
<evidence type="ECO:0000256" key="9">
    <source>
        <dbReference type="ARBA" id="ARBA00023326"/>
    </source>
</evidence>
<evidence type="ECO:0000256" key="10">
    <source>
        <dbReference type="SAM" id="SignalP"/>
    </source>
</evidence>
<dbReference type="SUPFAM" id="SSF81296">
    <property type="entry name" value="E set domains"/>
    <property type="match status" value="1"/>
</dbReference>
<dbReference type="PROSITE" id="PS51173">
    <property type="entry name" value="CBM2"/>
    <property type="match status" value="1"/>
</dbReference>
<evidence type="ECO:0000256" key="5">
    <source>
        <dbReference type="ARBA" id="ARBA00022801"/>
    </source>
</evidence>
<feature type="chain" id="PRO_5039716330" description="cellulase" evidence="10">
    <location>
        <begin position="31"/>
        <end position="686"/>
    </location>
</feature>
<dbReference type="Pfam" id="PF00553">
    <property type="entry name" value="CBM_2"/>
    <property type="match status" value="1"/>
</dbReference>
<dbReference type="InterPro" id="IPR017853">
    <property type="entry name" value="GH"/>
</dbReference>
<keyword evidence="5" id="KW-0378">Hydrolase</keyword>
<dbReference type="InterPro" id="IPR050386">
    <property type="entry name" value="Glycosyl_hydrolase_5"/>
</dbReference>
<sequence>MTLTLQGRTRLRLATIFTALLALLATGAIGAVSADASPQGCHVDYKVTAEWNGGFIADVKVTNLGDDLDGWELEWAFPSGQQVTQAWSADIASSDADATARNLSYNSRITTDETVSFGFAGTWSGANATPTSFTLNGVLCDGTISDPSVTPSPGGELNAMETVAAMEPGWNVGNTLDAIPEETSWGNPPITEELLDFVKASGYKSIRLPVTWTDYIGEAPDHTIDQARLDRVTEVVDWAIERDLYVLLNLHHDSWMWINATPTDHDAVVAKYDAVWTQLADRFKDHSELLVLESINEPQYADATDEEGDAYNDELNRLFHEIVRGSGGKNADRLLVLPTLHTSGEQARLDALTATIDELDDDMIAATVHFYGWWPFSVNIAGGTRYDENVEDDIVGTFGRVHDTFVANGIPVIIGEWGTLAYDYTRPGIIQHGELLKFYEAVQFQARDKDVTLMLWDAGSFVNRNTLQMRDQHLHEWFVSSWTSRSGTASFDSIYLDNSAAIESRSLTLNRNGLEFEGLWHGDTELAEGSDYTVTGDTLTVTSSALTRLSGDRAHGVNTSIEARFSDGMPWQIYIIGYDTPVLADATGTTESFAIPAQFTGDRLATMESVYAADETPTEPATWTPFKEFWSTFQPDYEAGTILLKPALLNELDDGQTVRLTFHFWGAGEVAYEITKNGTSVTGSAL</sequence>
<dbReference type="PANTHER" id="PTHR31297">
    <property type="entry name" value="GLUCAN ENDO-1,6-BETA-GLUCOSIDASE B"/>
    <property type="match status" value="1"/>
</dbReference>
<dbReference type="InterPro" id="IPR013783">
    <property type="entry name" value="Ig-like_fold"/>
</dbReference>
<keyword evidence="6" id="KW-0136">Cellulose degradation</keyword>
<comment type="caution">
    <text evidence="12">The sequence shown here is derived from an EMBL/GenBank/DDBJ whole genome shotgun (WGS) entry which is preliminary data.</text>
</comment>
<evidence type="ECO:0000256" key="2">
    <source>
        <dbReference type="ARBA" id="ARBA00005641"/>
    </source>
</evidence>
<dbReference type="Pfam" id="PF00150">
    <property type="entry name" value="Cellulase"/>
    <property type="match status" value="1"/>
</dbReference>
<dbReference type="EMBL" id="RKQZ01000001">
    <property type="protein sequence ID" value="RPF22423.1"/>
    <property type="molecule type" value="Genomic_DNA"/>
</dbReference>
<evidence type="ECO:0000313" key="12">
    <source>
        <dbReference type="EMBL" id="RPF22423.1"/>
    </source>
</evidence>
<evidence type="ECO:0000256" key="7">
    <source>
        <dbReference type="ARBA" id="ARBA00023277"/>
    </source>
</evidence>
<feature type="signal peptide" evidence="10">
    <location>
        <begin position="1"/>
        <end position="30"/>
    </location>
</feature>
<organism evidence="12 13">
    <name type="scientific">Myceligenerans xiligouense</name>
    <dbReference type="NCBI Taxonomy" id="253184"/>
    <lineage>
        <taxon>Bacteria</taxon>
        <taxon>Bacillati</taxon>
        <taxon>Actinomycetota</taxon>
        <taxon>Actinomycetes</taxon>
        <taxon>Micrococcales</taxon>
        <taxon>Promicromonosporaceae</taxon>
        <taxon>Myceligenerans</taxon>
    </lineage>
</organism>
<protein>
    <recommendedName>
        <fullName evidence="3">cellulase</fullName>
        <ecNumber evidence="3">3.2.1.4</ecNumber>
    </recommendedName>
</protein>
<dbReference type="InterPro" id="IPR012291">
    <property type="entry name" value="CBM2_carb-bd_dom_sf"/>
</dbReference>
<accession>A0A3N4YP77</accession>
<evidence type="ECO:0000256" key="1">
    <source>
        <dbReference type="ARBA" id="ARBA00000966"/>
    </source>
</evidence>
<dbReference type="InterPro" id="IPR005102">
    <property type="entry name" value="Carbo-bd_X2"/>
</dbReference>
<dbReference type="InterPro" id="IPR001547">
    <property type="entry name" value="Glyco_hydro_5"/>
</dbReference>
<keyword evidence="7" id="KW-0119">Carbohydrate metabolism</keyword>
<dbReference type="OrthoDB" id="4771662at2"/>
<comment type="similarity">
    <text evidence="2">Belongs to the glycosyl hydrolase 5 (cellulase A) family.</text>
</comment>
<dbReference type="Pfam" id="PF18448">
    <property type="entry name" value="CBM46"/>
    <property type="match status" value="1"/>
</dbReference>
<dbReference type="Gene3D" id="3.20.20.80">
    <property type="entry name" value="Glycosidases"/>
    <property type="match status" value="1"/>
</dbReference>
<name>A0A3N4YP77_9MICO</name>
<keyword evidence="8" id="KW-0326">Glycosidase</keyword>
<gene>
    <name evidence="12" type="ORF">EDD34_3083</name>
</gene>
<feature type="domain" description="CBM2" evidence="11">
    <location>
        <begin position="34"/>
        <end position="143"/>
    </location>
</feature>
<evidence type="ECO:0000256" key="6">
    <source>
        <dbReference type="ARBA" id="ARBA00023001"/>
    </source>
</evidence>
<dbReference type="Gene3D" id="2.60.40.290">
    <property type="match status" value="1"/>
</dbReference>
<keyword evidence="9" id="KW-0624">Polysaccharide degradation</keyword>
<dbReference type="PANTHER" id="PTHR31297:SF41">
    <property type="entry name" value="ENDOGLUCANASE, PUTATIVE (AFU_ORTHOLOGUE AFUA_5G01830)-RELATED"/>
    <property type="match status" value="1"/>
</dbReference>
<keyword evidence="4 10" id="KW-0732">Signal</keyword>
<dbReference type="GO" id="GO:0005576">
    <property type="term" value="C:extracellular region"/>
    <property type="evidence" value="ECO:0007669"/>
    <property type="project" value="TreeGrafter"/>
</dbReference>
<dbReference type="GO" id="GO:0009986">
    <property type="term" value="C:cell surface"/>
    <property type="evidence" value="ECO:0007669"/>
    <property type="project" value="TreeGrafter"/>
</dbReference>
<comment type="catalytic activity">
    <reaction evidence="1">
        <text>Endohydrolysis of (1-&gt;4)-beta-D-glucosidic linkages in cellulose, lichenin and cereal beta-D-glucans.</text>
        <dbReference type="EC" id="3.2.1.4"/>
    </reaction>
</comment>
<dbReference type="GO" id="GO:0008810">
    <property type="term" value="F:cellulase activity"/>
    <property type="evidence" value="ECO:0007669"/>
    <property type="project" value="UniProtKB-EC"/>
</dbReference>
<dbReference type="InterPro" id="IPR014756">
    <property type="entry name" value="Ig_E-set"/>
</dbReference>
<dbReference type="RefSeq" id="WP_123815338.1">
    <property type="nucleotide sequence ID" value="NZ_RKQZ01000001.1"/>
</dbReference>
<dbReference type="InterPro" id="IPR001919">
    <property type="entry name" value="CBD2"/>
</dbReference>
<proteinExistence type="inferred from homology"/>
<dbReference type="InterPro" id="IPR008965">
    <property type="entry name" value="CBM2/CBM3_carb-bd_dom_sf"/>
</dbReference>
<evidence type="ECO:0000256" key="3">
    <source>
        <dbReference type="ARBA" id="ARBA00012601"/>
    </source>
</evidence>
<dbReference type="AlphaFoldDB" id="A0A3N4YP77"/>
<dbReference type="EC" id="3.2.1.4" evidence="3"/>
<evidence type="ECO:0000313" key="13">
    <source>
        <dbReference type="Proteomes" id="UP000280501"/>
    </source>
</evidence>
<reference evidence="12 13" key="1">
    <citation type="submission" date="2018-11" db="EMBL/GenBank/DDBJ databases">
        <title>Sequencing the genomes of 1000 actinobacteria strains.</title>
        <authorList>
            <person name="Klenk H.-P."/>
        </authorList>
    </citation>
    <scope>NUCLEOTIDE SEQUENCE [LARGE SCALE GENOMIC DNA]</scope>
    <source>
        <strain evidence="12 13">DSM 15700</strain>
    </source>
</reference>
<dbReference type="SUPFAM" id="SSF49384">
    <property type="entry name" value="Carbohydrate-binding domain"/>
    <property type="match status" value="1"/>
</dbReference>
<keyword evidence="13" id="KW-1185">Reference proteome</keyword>
<dbReference type="GO" id="GO:0030247">
    <property type="term" value="F:polysaccharide binding"/>
    <property type="evidence" value="ECO:0007669"/>
    <property type="project" value="UniProtKB-UniRule"/>
</dbReference>
<evidence type="ECO:0000256" key="8">
    <source>
        <dbReference type="ARBA" id="ARBA00023295"/>
    </source>
</evidence>
<dbReference type="Gene3D" id="2.60.40.10">
    <property type="entry name" value="Immunoglobulins"/>
    <property type="match status" value="1"/>
</dbReference>
<dbReference type="Pfam" id="PF03442">
    <property type="entry name" value="CBM_X2"/>
    <property type="match status" value="1"/>
</dbReference>
<dbReference type="SUPFAM" id="SSF51445">
    <property type="entry name" value="(Trans)glycosidases"/>
    <property type="match status" value="1"/>
</dbReference>
<dbReference type="GO" id="GO:0030245">
    <property type="term" value="P:cellulose catabolic process"/>
    <property type="evidence" value="ECO:0007669"/>
    <property type="project" value="UniProtKB-KW"/>
</dbReference>
<dbReference type="InterPro" id="IPR040946">
    <property type="entry name" value="CBM46"/>
</dbReference>
<evidence type="ECO:0000259" key="11">
    <source>
        <dbReference type="PROSITE" id="PS51173"/>
    </source>
</evidence>
<dbReference type="Proteomes" id="UP000280501">
    <property type="component" value="Unassembled WGS sequence"/>
</dbReference>
<evidence type="ECO:0000256" key="4">
    <source>
        <dbReference type="ARBA" id="ARBA00022729"/>
    </source>
</evidence>
<dbReference type="SMART" id="SM00637">
    <property type="entry name" value="CBD_II"/>
    <property type="match status" value="1"/>
</dbReference>